<sequence>MQNNARNFVLLVVCCLLSCYGVAQNEAPFIGSITTVRTTVCRLDITSKSKLSINNIYAPTKGWQILAFKPVVIENTEKAAYAFSPIPVHFAFKSTSAIYSKFIQLFEFAAEKNVFEKYETKITQMRNDFEKYSKNNVPLYSSIRTTGVVKVKNTARSKAGRLYVDLIITLIYLPATQEEVLQSLEEVRQMINDEN</sequence>
<reference evidence="2 3" key="1">
    <citation type="submission" date="2019-07" db="EMBL/GenBank/DDBJ databases">
        <title>Whole genome shotgun sequence of Segetibacter aerophilus NBRC 106135.</title>
        <authorList>
            <person name="Hosoyama A."/>
            <person name="Uohara A."/>
            <person name="Ohji S."/>
            <person name="Ichikawa N."/>
        </authorList>
    </citation>
    <scope>NUCLEOTIDE SEQUENCE [LARGE SCALE GENOMIC DNA]</scope>
    <source>
        <strain evidence="2 3">NBRC 106135</strain>
    </source>
</reference>
<comment type="caution">
    <text evidence="2">The sequence shown here is derived from an EMBL/GenBank/DDBJ whole genome shotgun (WGS) entry which is preliminary data.</text>
</comment>
<dbReference type="OrthoDB" id="1493353at2"/>
<gene>
    <name evidence="2" type="ORF">SAE01_43270</name>
</gene>
<dbReference type="EMBL" id="BJYT01000030">
    <property type="protein sequence ID" value="GEO11831.1"/>
    <property type="molecule type" value="Genomic_DNA"/>
</dbReference>
<keyword evidence="3" id="KW-1185">Reference proteome</keyword>
<accession>A0A512BIP6</accession>
<evidence type="ECO:0000313" key="3">
    <source>
        <dbReference type="Proteomes" id="UP000321513"/>
    </source>
</evidence>
<evidence type="ECO:0000313" key="2">
    <source>
        <dbReference type="EMBL" id="GEO11831.1"/>
    </source>
</evidence>
<name>A0A512BIP6_9BACT</name>
<organism evidence="2 3">
    <name type="scientific">Segetibacter aerophilus</name>
    <dbReference type="NCBI Taxonomy" id="670293"/>
    <lineage>
        <taxon>Bacteria</taxon>
        <taxon>Pseudomonadati</taxon>
        <taxon>Bacteroidota</taxon>
        <taxon>Chitinophagia</taxon>
        <taxon>Chitinophagales</taxon>
        <taxon>Chitinophagaceae</taxon>
        <taxon>Segetibacter</taxon>
    </lineage>
</organism>
<feature type="chain" id="PRO_5022190558" evidence="1">
    <location>
        <begin position="26"/>
        <end position="195"/>
    </location>
</feature>
<evidence type="ECO:0000256" key="1">
    <source>
        <dbReference type="SAM" id="SignalP"/>
    </source>
</evidence>
<keyword evidence="1" id="KW-0732">Signal</keyword>
<protein>
    <submittedName>
        <fullName evidence="2">Uncharacterized protein</fullName>
    </submittedName>
</protein>
<dbReference type="AlphaFoldDB" id="A0A512BIP6"/>
<dbReference type="Proteomes" id="UP000321513">
    <property type="component" value="Unassembled WGS sequence"/>
</dbReference>
<dbReference type="RefSeq" id="WP_147205954.1">
    <property type="nucleotide sequence ID" value="NZ_BJYT01000030.1"/>
</dbReference>
<feature type="signal peptide" evidence="1">
    <location>
        <begin position="1"/>
        <end position="25"/>
    </location>
</feature>
<proteinExistence type="predicted"/>